<organism evidence="1 2">
    <name type="scientific">Rhodoferax aquaticus</name>
    <dbReference type="NCBI Taxonomy" id="2527691"/>
    <lineage>
        <taxon>Bacteria</taxon>
        <taxon>Pseudomonadati</taxon>
        <taxon>Pseudomonadota</taxon>
        <taxon>Betaproteobacteria</taxon>
        <taxon>Burkholderiales</taxon>
        <taxon>Comamonadaceae</taxon>
        <taxon>Rhodoferax</taxon>
    </lineage>
</organism>
<reference evidence="2" key="2">
    <citation type="journal article" date="2020" name="Int. J. Syst. Evol. Microbiol.">
        <title>Genomic insights into a novel species Rhodoferax aquaticus sp. nov., isolated from freshwater.</title>
        <authorList>
            <person name="Li T."/>
            <person name="Zhuo Y."/>
            <person name="Jin C.Z."/>
            <person name="Wu X."/>
            <person name="Ko S.R."/>
            <person name="Jin F.J."/>
            <person name="Ahn C.Y."/>
            <person name="Oh H.M."/>
            <person name="Lee H.G."/>
            <person name="Jin L."/>
        </authorList>
    </citation>
    <scope>NUCLEOTIDE SEQUENCE [LARGE SCALE GENOMIC DNA]</scope>
    <source>
        <strain evidence="2">Gr-4</strain>
    </source>
</reference>
<dbReference type="KEGG" id="rhg:EXZ61_13970"/>
<name>A0A515ER89_9BURK</name>
<dbReference type="EMBL" id="CP036282">
    <property type="protein sequence ID" value="QDL55182.1"/>
    <property type="molecule type" value="Genomic_DNA"/>
</dbReference>
<protein>
    <submittedName>
        <fullName evidence="1">Uncharacterized protein</fullName>
    </submittedName>
</protein>
<evidence type="ECO:0000313" key="1">
    <source>
        <dbReference type="EMBL" id="QDL55182.1"/>
    </source>
</evidence>
<keyword evidence="2" id="KW-1185">Reference proteome</keyword>
<reference evidence="2" key="1">
    <citation type="submission" date="2019-02" db="EMBL/GenBank/DDBJ databases">
        <title>Complete genome sequence of Rhodoferax sp. Gr-4.</title>
        <authorList>
            <person name="Jin L."/>
        </authorList>
    </citation>
    <scope>NUCLEOTIDE SEQUENCE [LARGE SCALE GENOMIC DNA]</scope>
    <source>
        <strain evidence="2">Gr-4</strain>
    </source>
</reference>
<accession>A0A515ER89</accession>
<dbReference type="Gene3D" id="3.40.50.2300">
    <property type="match status" value="1"/>
</dbReference>
<dbReference type="AlphaFoldDB" id="A0A515ER89"/>
<gene>
    <name evidence="1" type="ORF">EXZ61_13970</name>
</gene>
<dbReference type="RefSeq" id="WP_142812342.1">
    <property type="nucleotide sequence ID" value="NZ_CP036282.1"/>
</dbReference>
<sequence>MRTLDDGYEGCIAAKAFTQWVRQTGKALGHERFLNIVFAMDHYDLGSLSLDLSNCPKAGSKCVEMTMLTEDGRVRR</sequence>
<evidence type="ECO:0000313" key="2">
    <source>
        <dbReference type="Proteomes" id="UP000317365"/>
    </source>
</evidence>
<dbReference type="Proteomes" id="UP000317365">
    <property type="component" value="Chromosome"/>
</dbReference>
<proteinExistence type="predicted"/>